<name>A0A6J6HG53_9ZZZZ</name>
<dbReference type="Gene3D" id="3.90.190.20">
    <property type="entry name" value="Mur ligase, C-terminal domain"/>
    <property type="match status" value="1"/>
</dbReference>
<dbReference type="PANTHER" id="PTHR23135">
    <property type="entry name" value="MUR LIGASE FAMILY MEMBER"/>
    <property type="match status" value="1"/>
</dbReference>
<gene>
    <name evidence="2" type="ORF">UFOPK1856_00418</name>
</gene>
<dbReference type="PANTHER" id="PTHR23135:SF4">
    <property type="entry name" value="UDP-N-ACETYLMURAMOYL-L-ALANYL-D-GLUTAMATE--2,6-DIAMINOPIMELATE LIGASE MURE HOMOLOG, CHLOROPLASTIC"/>
    <property type="match status" value="1"/>
</dbReference>
<sequence>MGRALVDGADIAIFTSDNPRSEKPSEILKQMTSSLDFKAPSQIIEDRTDAIRAAVALAADSDTVLVLGKGHESGQDIAGVVSAFDDRLVLAQAIEEKP</sequence>
<organism evidence="2">
    <name type="scientific">freshwater metagenome</name>
    <dbReference type="NCBI Taxonomy" id="449393"/>
    <lineage>
        <taxon>unclassified sequences</taxon>
        <taxon>metagenomes</taxon>
        <taxon>ecological metagenomes</taxon>
    </lineage>
</organism>
<dbReference type="EMBL" id="CAEZUV010000042">
    <property type="protein sequence ID" value="CAB4610889.1"/>
    <property type="molecule type" value="Genomic_DNA"/>
</dbReference>
<dbReference type="InterPro" id="IPR036615">
    <property type="entry name" value="Mur_ligase_C_dom_sf"/>
</dbReference>
<feature type="domain" description="Mur ligase C-terminal" evidence="1">
    <location>
        <begin position="2"/>
        <end position="70"/>
    </location>
</feature>
<dbReference type="AlphaFoldDB" id="A0A6J6HG53"/>
<dbReference type="InterPro" id="IPR004101">
    <property type="entry name" value="Mur_ligase_C"/>
</dbReference>
<dbReference type="GO" id="GO:0016881">
    <property type="term" value="F:acid-amino acid ligase activity"/>
    <property type="evidence" value="ECO:0007669"/>
    <property type="project" value="InterPro"/>
</dbReference>
<protein>
    <submittedName>
        <fullName evidence="2">Unannotated protein</fullName>
    </submittedName>
</protein>
<proteinExistence type="predicted"/>
<reference evidence="2" key="1">
    <citation type="submission" date="2020-05" db="EMBL/GenBank/DDBJ databases">
        <authorList>
            <person name="Chiriac C."/>
            <person name="Salcher M."/>
            <person name="Ghai R."/>
            <person name="Kavagutti S V."/>
        </authorList>
    </citation>
    <scope>NUCLEOTIDE SEQUENCE</scope>
</reference>
<evidence type="ECO:0000313" key="2">
    <source>
        <dbReference type="EMBL" id="CAB4610889.1"/>
    </source>
</evidence>
<dbReference type="Pfam" id="PF02875">
    <property type="entry name" value="Mur_ligase_C"/>
    <property type="match status" value="1"/>
</dbReference>
<accession>A0A6J6HG53</accession>
<evidence type="ECO:0000259" key="1">
    <source>
        <dbReference type="Pfam" id="PF02875"/>
    </source>
</evidence>
<dbReference type="SUPFAM" id="SSF53244">
    <property type="entry name" value="MurD-like peptide ligases, peptide-binding domain"/>
    <property type="match status" value="1"/>
</dbReference>